<dbReference type="Proteomes" id="UP000176650">
    <property type="component" value="Unassembled WGS sequence"/>
</dbReference>
<dbReference type="EMBL" id="MEYS01000002">
    <property type="protein sequence ID" value="OGD33985.1"/>
    <property type="molecule type" value="Genomic_DNA"/>
</dbReference>
<organism evidence="1 2">
    <name type="scientific">Candidatus Azambacteria bacterium RIFCSPLOWO2_01_FULL_46_25</name>
    <dbReference type="NCBI Taxonomy" id="1797298"/>
    <lineage>
        <taxon>Bacteria</taxon>
        <taxon>Candidatus Azamiibacteriota</taxon>
    </lineage>
</organism>
<reference evidence="1 2" key="1">
    <citation type="journal article" date="2016" name="Nat. Commun.">
        <title>Thousands of microbial genomes shed light on interconnected biogeochemical processes in an aquifer system.</title>
        <authorList>
            <person name="Anantharaman K."/>
            <person name="Brown C.T."/>
            <person name="Hug L.A."/>
            <person name="Sharon I."/>
            <person name="Castelle C.J."/>
            <person name="Probst A.J."/>
            <person name="Thomas B.C."/>
            <person name="Singh A."/>
            <person name="Wilkins M.J."/>
            <person name="Karaoz U."/>
            <person name="Brodie E.L."/>
            <person name="Williams K.H."/>
            <person name="Hubbard S.S."/>
            <person name="Banfield J.F."/>
        </authorList>
    </citation>
    <scope>NUCLEOTIDE SEQUENCE [LARGE SCALE GENOMIC DNA]</scope>
</reference>
<name>A0A1F5BTQ0_9BACT</name>
<evidence type="ECO:0000313" key="1">
    <source>
        <dbReference type="EMBL" id="OGD33985.1"/>
    </source>
</evidence>
<dbReference type="STRING" id="1797298.A2988_00670"/>
<gene>
    <name evidence="1" type="ORF">A2988_00670</name>
</gene>
<evidence type="ECO:0008006" key="3">
    <source>
        <dbReference type="Google" id="ProtNLM"/>
    </source>
</evidence>
<evidence type="ECO:0000313" key="2">
    <source>
        <dbReference type="Proteomes" id="UP000176650"/>
    </source>
</evidence>
<accession>A0A1F5BTQ0</accession>
<protein>
    <recommendedName>
        <fullName evidence="3">GIY-YIG domain-containing protein</fullName>
    </recommendedName>
</protein>
<proteinExistence type="predicted"/>
<sequence>MQNINDTINDFETFNFPLFSDIVYIVGIQKEEKFIPFYVGQSSRHLGRMGDYISAQFNAPTDFKVGEAVKYIQQKGFLAVVKFKTTNSRQENERRYTMEVRGMGYELLNDLPGFRASISNLEDERKKVQEFIRHKVLSRI</sequence>
<comment type="caution">
    <text evidence="1">The sequence shown here is derived from an EMBL/GenBank/DDBJ whole genome shotgun (WGS) entry which is preliminary data.</text>
</comment>
<dbReference type="AlphaFoldDB" id="A0A1F5BTQ0"/>